<dbReference type="EMBL" id="VSSQ01005412">
    <property type="protein sequence ID" value="MPM29055.1"/>
    <property type="molecule type" value="Genomic_DNA"/>
</dbReference>
<comment type="caution">
    <text evidence="2">The sequence shown here is derived from an EMBL/GenBank/DDBJ whole genome shotgun (WGS) entry which is preliminary data.</text>
</comment>
<name>A0A644YKF5_9ZZZZ</name>
<gene>
    <name evidence="2" type="ORF">SDC9_75594</name>
</gene>
<keyword evidence="1" id="KW-1133">Transmembrane helix</keyword>
<evidence type="ECO:0000256" key="1">
    <source>
        <dbReference type="SAM" id="Phobius"/>
    </source>
</evidence>
<feature type="transmembrane region" description="Helical" evidence="1">
    <location>
        <begin position="15"/>
        <end position="34"/>
    </location>
</feature>
<keyword evidence="1" id="KW-0812">Transmembrane</keyword>
<reference evidence="2" key="1">
    <citation type="submission" date="2019-08" db="EMBL/GenBank/DDBJ databases">
        <authorList>
            <person name="Kucharzyk K."/>
            <person name="Murdoch R.W."/>
            <person name="Higgins S."/>
            <person name="Loffler F."/>
        </authorList>
    </citation>
    <scope>NUCLEOTIDE SEQUENCE</scope>
</reference>
<accession>A0A644YKF5</accession>
<dbReference type="AlphaFoldDB" id="A0A644YKF5"/>
<evidence type="ECO:0000313" key="2">
    <source>
        <dbReference type="EMBL" id="MPM29055.1"/>
    </source>
</evidence>
<organism evidence="2">
    <name type="scientific">bioreactor metagenome</name>
    <dbReference type="NCBI Taxonomy" id="1076179"/>
    <lineage>
        <taxon>unclassified sequences</taxon>
        <taxon>metagenomes</taxon>
        <taxon>ecological metagenomes</taxon>
    </lineage>
</organism>
<sequence length="100" mass="10460">MISSRVAVLTWGIPIGKYSVFSFASIVIASSFLLSPRTISFTTPLTGEQSLMWGRFLSARTGVPALTSSPSLTSILGLNALKSVGFTATIPGDIVLVILG</sequence>
<proteinExistence type="predicted"/>
<protein>
    <submittedName>
        <fullName evidence="2">Uncharacterized protein</fullName>
    </submittedName>
</protein>
<keyword evidence="1" id="KW-0472">Membrane</keyword>